<dbReference type="InterPro" id="IPR000629">
    <property type="entry name" value="RNA-helicase_DEAD-box_CS"/>
</dbReference>
<dbReference type="CDD" id="cd18787">
    <property type="entry name" value="SF2_C_DEAD"/>
    <property type="match status" value="1"/>
</dbReference>
<evidence type="ECO:0000259" key="11">
    <source>
        <dbReference type="PROSITE" id="PS51195"/>
    </source>
</evidence>
<reference evidence="12" key="1">
    <citation type="journal article" date="2014" name="Genome Biol. Evol.">
        <title>Pangenome evidence for extensive interdomain horizontal transfer affecting lineage core and shell genes in uncultured planktonic thaumarchaeota and euryarchaeota.</title>
        <authorList>
            <person name="Deschamps P."/>
            <person name="Zivanovic Y."/>
            <person name="Moreira D."/>
            <person name="Rodriguez-Valera F."/>
            <person name="Lopez-Garcia P."/>
        </authorList>
    </citation>
    <scope>NUCLEOTIDE SEQUENCE</scope>
</reference>
<dbReference type="PROSITE" id="PS51194">
    <property type="entry name" value="HELICASE_CTER"/>
    <property type="match status" value="1"/>
</dbReference>
<evidence type="ECO:0000259" key="9">
    <source>
        <dbReference type="PROSITE" id="PS51192"/>
    </source>
</evidence>
<keyword evidence="4 7" id="KW-0347">Helicase</keyword>
<dbReference type="InterPro" id="IPR014014">
    <property type="entry name" value="RNA_helicase_DEAD_Q_motif"/>
</dbReference>
<evidence type="ECO:0000256" key="7">
    <source>
        <dbReference type="RuleBase" id="RU000492"/>
    </source>
</evidence>
<name>A0A075GDV8_9EURY</name>
<keyword evidence="1" id="KW-0963">Cytoplasm</keyword>
<organism evidence="12">
    <name type="scientific">uncultured marine group II/III euryarchaeote KM3_12_E09</name>
    <dbReference type="NCBI Taxonomy" id="1457860"/>
    <lineage>
        <taxon>Archaea</taxon>
        <taxon>Methanobacteriati</taxon>
        <taxon>Methanobacteriota</taxon>
        <taxon>environmental samples</taxon>
    </lineage>
</organism>
<evidence type="ECO:0000256" key="8">
    <source>
        <dbReference type="SAM" id="MobiDB-lite"/>
    </source>
</evidence>
<dbReference type="PROSITE" id="PS00039">
    <property type="entry name" value="DEAD_ATP_HELICASE"/>
    <property type="match status" value="1"/>
</dbReference>
<dbReference type="Pfam" id="PF00271">
    <property type="entry name" value="Helicase_C"/>
    <property type="match status" value="1"/>
</dbReference>
<feature type="domain" description="DEAD-box RNA helicase Q" evidence="11">
    <location>
        <begin position="1"/>
        <end position="29"/>
    </location>
</feature>
<dbReference type="SMART" id="SM00487">
    <property type="entry name" value="DEXDc"/>
    <property type="match status" value="1"/>
</dbReference>
<feature type="compositionally biased region" description="Basic residues" evidence="8">
    <location>
        <begin position="380"/>
        <end position="407"/>
    </location>
</feature>
<dbReference type="CDD" id="cd00268">
    <property type="entry name" value="DEADc"/>
    <property type="match status" value="1"/>
</dbReference>
<comment type="similarity">
    <text evidence="7">Belongs to the DEAD box helicase family.</text>
</comment>
<feature type="domain" description="Helicase ATP-binding" evidence="9">
    <location>
        <begin position="32"/>
        <end position="206"/>
    </location>
</feature>
<dbReference type="InterPro" id="IPR011545">
    <property type="entry name" value="DEAD/DEAH_box_helicase_dom"/>
</dbReference>
<dbReference type="SUPFAM" id="SSF52540">
    <property type="entry name" value="P-loop containing nucleoside triphosphate hydrolases"/>
    <property type="match status" value="1"/>
</dbReference>
<accession>A0A075GDV8</accession>
<dbReference type="SMART" id="SM00490">
    <property type="entry name" value="HELICc"/>
    <property type="match status" value="1"/>
</dbReference>
<dbReference type="GO" id="GO:0016787">
    <property type="term" value="F:hydrolase activity"/>
    <property type="evidence" value="ECO:0007669"/>
    <property type="project" value="UniProtKB-KW"/>
</dbReference>
<evidence type="ECO:0000313" key="12">
    <source>
        <dbReference type="EMBL" id="AIF00202.1"/>
    </source>
</evidence>
<dbReference type="GO" id="GO:0003724">
    <property type="term" value="F:RNA helicase activity"/>
    <property type="evidence" value="ECO:0007669"/>
    <property type="project" value="UniProtKB-EC"/>
</dbReference>
<evidence type="ECO:0000256" key="1">
    <source>
        <dbReference type="ARBA" id="ARBA00022490"/>
    </source>
</evidence>
<evidence type="ECO:0000256" key="3">
    <source>
        <dbReference type="ARBA" id="ARBA00022801"/>
    </source>
</evidence>
<feature type="short sequence motif" description="Q motif" evidence="6">
    <location>
        <begin position="1"/>
        <end position="29"/>
    </location>
</feature>
<dbReference type="GO" id="GO:0003676">
    <property type="term" value="F:nucleic acid binding"/>
    <property type="evidence" value="ECO:0007669"/>
    <property type="project" value="InterPro"/>
</dbReference>
<feature type="domain" description="Helicase C-terminal" evidence="10">
    <location>
        <begin position="229"/>
        <end position="380"/>
    </location>
</feature>
<keyword evidence="3 7" id="KW-0378">Hydrolase</keyword>
<dbReference type="PROSITE" id="PS51195">
    <property type="entry name" value="Q_MOTIF"/>
    <property type="match status" value="1"/>
</dbReference>
<dbReference type="PANTHER" id="PTHR47959">
    <property type="entry name" value="ATP-DEPENDENT RNA HELICASE RHLE-RELATED"/>
    <property type="match status" value="1"/>
</dbReference>
<dbReference type="InterPro" id="IPR044742">
    <property type="entry name" value="DEAD/DEAH_RhlB"/>
</dbReference>
<dbReference type="InterPro" id="IPR027417">
    <property type="entry name" value="P-loop_NTPase"/>
</dbReference>
<dbReference type="Gene3D" id="3.40.50.300">
    <property type="entry name" value="P-loop containing nucleotide triphosphate hydrolases"/>
    <property type="match status" value="2"/>
</dbReference>
<dbReference type="InterPro" id="IPR050079">
    <property type="entry name" value="DEAD_box_RNA_helicase"/>
</dbReference>
<evidence type="ECO:0000256" key="5">
    <source>
        <dbReference type="ARBA" id="ARBA00022840"/>
    </source>
</evidence>
<dbReference type="GO" id="GO:0005829">
    <property type="term" value="C:cytosol"/>
    <property type="evidence" value="ECO:0007669"/>
    <property type="project" value="TreeGrafter"/>
</dbReference>
<keyword evidence="5 7" id="KW-0067">ATP-binding</keyword>
<evidence type="ECO:0000256" key="4">
    <source>
        <dbReference type="ARBA" id="ARBA00022806"/>
    </source>
</evidence>
<feature type="region of interest" description="Disordered" evidence="8">
    <location>
        <begin position="366"/>
        <end position="441"/>
    </location>
</feature>
<keyword evidence="2 7" id="KW-0547">Nucleotide-binding</keyword>
<sequence>MDFSSLNLCQPLQDALDEIGYVSPTPIQAQAIPDLIEGRDMLGCAQTGTGKTAAFALPILNAMAKYPQDGPRRIRTLVMCPTRELAAQIHDNIEQYARYLDIRSMAMFGGVSQRPQERKLRRGVDILVATPGRLLDLISQRYVDLSHVRFLVLDEADRMLDMGFIRDIRKILAQIPKKRQSLLFSATIPRSIVDLSNDMLHNPVSVSITPESTTVEAIEQSLMFVMRSDKRDLLTYLIQEESPEKVLVFCRTKHGCNRVSRQLGQDGIDALPIHGNKSQGARENALRRFRNGTLQVLVATDVASRGIDVSDISHVINLDLPNEPEVYVHRIGRTGRAGRGGITIAFCDENEGEYLRGIEKMIRQDIPVDESHPFHSEKARSRKGSKAPKRNQNRGRGRRNSRHHKSNGNRSNAKPNHQSNNGRNGRRSNRRRSRKRKHRSH</sequence>
<dbReference type="GO" id="GO:0005524">
    <property type="term" value="F:ATP binding"/>
    <property type="evidence" value="ECO:0007669"/>
    <property type="project" value="UniProtKB-KW"/>
</dbReference>
<evidence type="ECO:0000256" key="6">
    <source>
        <dbReference type="PROSITE-ProRule" id="PRU00552"/>
    </source>
</evidence>
<dbReference type="InterPro" id="IPR001650">
    <property type="entry name" value="Helicase_C-like"/>
</dbReference>
<evidence type="ECO:0000259" key="10">
    <source>
        <dbReference type="PROSITE" id="PS51194"/>
    </source>
</evidence>
<evidence type="ECO:0000256" key="2">
    <source>
        <dbReference type="ARBA" id="ARBA00022741"/>
    </source>
</evidence>
<dbReference type="InterPro" id="IPR014001">
    <property type="entry name" value="Helicase_ATP-bd"/>
</dbReference>
<feature type="compositionally biased region" description="Polar residues" evidence="8">
    <location>
        <begin position="408"/>
        <end position="418"/>
    </location>
</feature>
<gene>
    <name evidence="12" type="primary">rhlE</name>
</gene>
<dbReference type="Pfam" id="PF00270">
    <property type="entry name" value="DEAD"/>
    <property type="match status" value="1"/>
</dbReference>
<dbReference type="EMBL" id="KF900584">
    <property type="protein sequence ID" value="AIF00202.1"/>
    <property type="molecule type" value="Genomic_DNA"/>
</dbReference>
<dbReference type="EC" id="3.6.4.13" evidence="12"/>
<dbReference type="AlphaFoldDB" id="A0A075GDV8"/>
<dbReference type="PROSITE" id="PS51192">
    <property type="entry name" value="HELICASE_ATP_BIND_1"/>
    <property type="match status" value="1"/>
</dbReference>
<dbReference type="FunFam" id="3.40.50.300:FF:000108">
    <property type="entry name" value="ATP-dependent RNA helicase RhlE"/>
    <property type="match status" value="1"/>
</dbReference>
<dbReference type="GO" id="GO:0140097">
    <property type="term" value="F:catalytic activity, acting on DNA"/>
    <property type="evidence" value="ECO:0007669"/>
    <property type="project" value="UniProtKB-ARBA"/>
</dbReference>
<protein>
    <submittedName>
        <fullName evidence="12">DEAD/DEAH box helicase domain-containing protein (RhlE)</fullName>
        <ecNumber evidence="12">3.6.4.13</ecNumber>
    </submittedName>
</protein>
<dbReference type="PANTHER" id="PTHR47959:SF13">
    <property type="entry name" value="ATP-DEPENDENT RNA HELICASE RHLE"/>
    <property type="match status" value="1"/>
</dbReference>
<feature type="compositionally biased region" description="Basic residues" evidence="8">
    <location>
        <begin position="424"/>
        <end position="441"/>
    </location>
</feature>
<proteinExistence type="inferred from homology"/>
<feature type="compositionally biased region" description="Basic and acidic residues" evidence="8">
    <location>
        <begin position="369"/>
        <end position="379"/>
    </location>
</feature>